<dbReference type="GO" id="GO:0005829">
    <property type="term" value="C:cytosol"/>
    <property type="evidence" value="ECO:0007669"/>
    <property type="project" value="TreeGrafter"/>
</dbReference>
<dbReference type="PANTHER" id="PTHR43434:SF20">
    <property type="entry name" value="5'-NUCLEOTIDASE"/>
    <property type="match status" value="1"/>
</dbReference>
<dbReference type="InterPro" id="IPR036412">
    <property type="entry name" value="HAD-like_sf"/>
</dbReference>
<comment type="caution">
    <text evidence="1">The sequence shown here is derived from an EMBL/GenBank/DDBJ whole genome shotgun (WGS) entry which is preliminary data.</text>
</comment>
<name>A0A6L5YWK7_9RHOB</name>
<dbReference type="InterPro" id="IPR050155">
    <property type="entry name" value="HAD-like_hydrolase_sf"/>
</dbReference>
<evidence type="ECO:0000313" key="1">
    <source>
        <dbReference type="EMBL" id="MSU88252.1"/>
    </source>
</evidence>
<keyword evidence="2" id="KW-1185">Reference proteome</keyword>
<dbReference type="Pfam" id="PF13419">
    <property type="entry name" value="HAD_2"/>
    <property type="match status" value="1"/>
</dbReference>
<dbReference type="InterPro" id="IPR023198">
    <property type="entry name" value="PGP-like_dom2"/>
</dbReference>
<dbReference type="Gene3D" id="3.40.50.1000">
    <property type="entry name" value="HAD superfamily/HAD-like"/>
    <property type="match status" value="1"/>
</dbReference>
<dbReference type="InterPro" id="IPR041492">
    <property type="entry name" value="HAD_2"/>
</dbReference>
<proteinExistence type="predicted"/>
<accession>A0A6L5YWK7</accession>
<dbReference type="InterPro" id="IPR023214">
    <property type="entry name" value="HAD_sf"/>
</dbReference>
<dbReference type="GO" id="GO:0016787">
    <property type="term" value="F:hydrolase activity"/>
    <property type="evidence" value="ECO:0007669"/>
    <property type="project" value="UniProtKB-KW"/>
</dbReference>
<dbReference type="RefSeq" id="WP_154444131.1">
    <property type="nucleotide sequence ID" value="NZ_WIND01000001.1"/>
</dbReference>
<sequence>MLTVFLDLDGTLIDSREGIVTSLLHALREMDAELPAPAELIWTIGPPIWESLGVLLGPGADLDAAVAAYRDRFGTVGLYEADVFDGVGEMLSDLRDMDARLFLATSKPQIYAEEIVAHFGLGPWLDGVFGSELDGTRADKPSLLAHALAATETDPAHAVMVGDRRHDIEGAKANDVFCIGALWGFSDEGELHLAEADALAAEPEEVPDLVVDLLGLAP</sequence>
<dbReference type="EMBL" id="WIND01000001">
    <property type="protein sequence ID" value="MSU88252.1"/>
    <property type="molecule type" value="Genomic_DNA"/>
</dbReference>
<protein>
    <submittedName>
        <fullName evidence="1">HAD hydrolase-like protein</fullName>
    </submittedName>
</protein>
<dbReference type="Gene3D" id="1.10.150.240">
    <property type="entry name" value="Putative phosphatase, domain 2"/>
    <property type="match status" value="1"/>
</dbReference>
<dbReference type="PANTHER" id="PTHR43434">
    <property type="entry name" value="PHOSPHOGLYCOLATE PHOSPHATASE"/>
    <property type="match status" value="1"/>
</dbReference>
<dbReference type="SUPFAM" id="SSF56784">
    <property type="entry name" value="HAD-like"/>
    <property type="match status" value="1"/>
</dbReference>
<dbReference type="AlphaFoldDB" id="A0A6L5YWK7"/>
<organism evidence="1 2">
    <name type="scientific">Halovulum marinum</name>
    <dbReference type="NCBI Taxonomy" id="2662447"/>
    <lineage>
        <taxon>Bacteria</taxon>
        <taxon>Pseudomonadati</taxon>
        <taxon>Pseudomonadota</taxon>
        <taxon>Alphaproteobacteria</taxon>
        <taxon>Rhodobacterales</taxon>
        <taxon>Paracoccaceae</taxon>
        <taxon>Halovulum</taxon>
    </lineage>
</organism>
<evidence type="ECO:0000313" key="2">
    <source>
        <dbReference type="Proteomes" id="UP000474957"/>
    </source>
</evidence>
<dbReference type="Proteomes" id="UP000474957">
    <property type="component" value="Unassembled WGS sequence"/>
</dbReference>
<keyword evidence="1" id="KW-0378">Hydrolase</keyword>
<gene>
    <name evidence="1" type="ORF">GE300_01310</name>
</gene>
<dbReference type="GO" id="GO:0004713">
    <property type="term" value="F:protein tyrosine kinase activity"/>
    <property type="evidence" value="ECO:0007669"/>
    <property type="project" value="TreeGrafter"/>
</dbReference>
<reference evidence="1 2" key="1">
    <citation type="submission" date="2019-10" db="EMBL/GenBank/DDBJ databases">
        <title>Cognatihalovulum marinum gen. nov. sp. nov., a new member of the family Rhodobacteraceae isolated from deep seawater of the Northwest Indian Ocean.</title>
        <authorList>
            <person name="Ruan C."/>
            <person name="Wang J."/>
            <person name="Zheng X."/>
            <person name="Song L."/>
            <person name="Zhu Y."/>
            <person name="Huang Y."/>
            <person name="Lu Z."/>
            <person name="Du W."/>
            <person name="Huang L."/>
            <person name="Dai X."/>
        </authorList>
    </citation>
    <scope>NUCLEOTIDE SEQUENCE [LARGE SCALE GENOMIC DNA]</scope>
    <source>
        <strain evidence="1 2">2CG4</strain>
    </source>
</reference>